<reference evidence="4 5" key="1">
    <citation type="journal article" date="2019" name="Syst. Appl. Microbiol.">
        <title>Polyphasic characterization of two novel Lactobacillus spp. isolated from blown salami packages: Description of Lactobacillus halodurans sp. nov. and Lactobacillus salsicarnum sp. nov.</title>
        <authorList>
            <person name="Schuster J.A."/>
            <person name="Klingl A."/>
            <person name="Vogel R.F."/>
            <person name="Ehrmann M.A."/>
        </authorList>
    </citation>
    <scope>NUCLEOTIDE SEQUENCE [LARGE SCALE GENOMIC DNA]</scope>
    <source>
        <strain evidence="2 5">TMW 1.2098</strain>
        <strain evidence="3 4">TMW 1.2118</strain>
    </source>
</reference>
<comment type="caution">
    <text evidence="3">The sequence shown here is derived from an EMBL/GenBank/DDBJ whole genome shotgun (WGS) entry which is preliminary data.</text>
</comment>
<dbReference type="Pfam" id="PF12728">
    <property type="entry name" value="HTH_17"/>
    <property type="match status" value="1"/>
</dbReference>
<sequence length="67" mass="7945">MQRTSTEIPKFLTILEASYKANVSYGTVRNWIKKYGLKNFKIGKNIRIKESDLYEFLESYTTRGYLK</sequence>
<gene>
    <name evidence="3" type="ORF">FHL02_01155</name>
    <name evidence="2" type="ORF">FHL03_02115</name>
</gene>
<accession>A0A5P0ZEZ5</accession>
<dbReference type="EMBL" id="VDFM01000001">
    <property type="protein sequence ID" value="MQS51620.1"/>
    <property type="molecule type" value="Genomic_DNA"/>
</dbReference>
<dbReference type="EMBL" id="VDFN01000001">
    <property type="protein sequence ID" value="MQS44277.1"/>
    <property type="molecule type" value="Genomic_DNA"/>
</dbReference>
<dbReference type="SUPFAM" id="SSF46955">
    <property type="entry name" value="Putative DNA-binding domain"/>
    <property type="match status" value="1"/>
</dbReference>
<name>A0A5P0ZEZ5_9LACO</name>
<keyword evidence="5" id="KW-1185">Reference proteome</keyword>
<dbReference type="GO" id="GO:0003677">
    <property type="term" value="F:DNA binding"/>
    <property type="evidence" value="ECO:0007669"/>
    <property type="project" value="InterPro"/>
</dbReference>
<dbReference type="InterPro" id="IPR009061">
    <property type="entry name" value="DNA-bd_dom_put_sf"/>
</dbReference>
<reference evidence="2" key="2">
    <citation type="submission" date="2019-05" db="EMBL/GenBank/DDBJ databases">
        <authorList>
            <person name="Schuster J.A."/>
            <person name="Ehrmann M.A."/>
        </authorList>
    </citation>
    <scope>NUCLEOTIDE SEQUENCE</scope>
    <source>
        <strain evidence="2">TMW 1.2098</strain>
    </source>
</reference>
<evidence type="ECO:0000259" key="1">
    <source>
        <dbReference type="Pfam" id="PF12728"/>
    </source>
</evidence>
<proteinExistence type="predicted"/>
<organism evidence="3 4">
    <name type="scientific">Companilactobacillus mishanensis</name>
    <dbReference type="NCBI Taxonomy" id="2486008"/>
    <lineage>
        <taxon>Bacteria</taxon>
        <taxon>Bacillati</taxon>
        <taxon>Bacillota</taxon>
        <taxon>Bacilli</taxon>
        <taxon>Lactobacillales</taxon>
        <taxon>Lactobacillaceae</taxon>
        <taxon>Companilactobacillus</taxon>
    </lineage>
</organism>
<evidence type="ECO:0000313" key="2">
    <source>
        <dbReference type="EMBL" id="MQS44277.1"/>
    </source>
</evidence>
<evidence type="ECO:0000313" key="3">
    <source>
        <dbReference type="EMBL" id="MQS51620.1"/>
    </source>
</evidence>
<dbReference type="NCBIfam" id="TIGR01764">
    <property type="entry name" value="excise"/>
    <property type="match status" value="1"/>
</dbReference>
<dbReference type="Proteomes" id="UP000380386">
    <property type="component" value="Unassembled WGS sequence"/>
</dbReference>
<dbReference type="InterPro" id="IPR010093">
    <property type="entry name" value="SinI_DNA-bd"/>
</dbReference>
<evidence type="ECO:0000313" key="5">
    <source>
        <dbReference type="Proteomes" id="UP000436655"/>
    </source>
</evidence>
<dbReference type="RefSeq" id="WP_153381674.1">
    <property type="nucleotide sequence ID" value="NZ_VDFM01000001.1"/>
</dbReference>
<dbReference type="InterPro" id="IPR041657">
    <property type="entry name" value="HTH_17"/>
</dbReference>
<dbReference type="Proteomes" id="UP000436655">
    <property type="component" value="Unassembled WGS sequence"/>
</dbReference>
<feature type="domain" description="Helix-turn-helix" evidence="1">
    <location>
        <begin position="12"/>
        <end position="59"/>
    </location>
</feature>
<dbReference type="AlphaFoldDB" id="A0A5P0ZEZ5"/>
<evidence type="ECO:0000313" key="4">
    <source>
        <dbReference type="Proteomes" id="UP000380386"/>
    </source>
</evidence>
<protein>
    <submittedName>
        <fullName evidence="3">Helix-turn-helix domain-containing protein</fullName>
    </submittedName>
</protein>